<name>A0A7S1BU89_9STRA</name>
<gene>
    <name evidence="2" type="ORF">CHYS00102_LOCUS24182</name>
</gene>
<proteinExistence type="predicted"/>
<sequence>MSLKKFILNFLLIPSCVVHSYAPLVGSKAKSLSSGTTIDLGDFLSSEDGSSSVPYSMMILGTYAADFNAIEYGQRLRHYLPELRERGVGKVGLVLNCEDSAAKTMAESVGLNYEEDNFELLVDPLGTAGRAFGVGQGWRPDDTEMSPYLKLFGMLWGLGAWATLPAVIGGYIGNPFRPQPWITDALAVGQRKGRWPDTALELDENGEVVVNKFSELPVVGEWKRRPLELATLRLQNMVDISIKRWEDLKPTEDALKAGVLTQLGGCVIVDTKTGEVVFEWRDPGICAVANFEDILEKLPIVKT</sequence>
<dbReference type="EMBL" id="HBFR01033156">
    <property type="protein sequence ID" value="CAD8896968.1"/>
    <property type="molecule type" value="Transcribed_RNA"/>
</dbReference>
<dbReference type="InterPro" id="IPR032801">
    <property type="entry name" value="PXL2A/B/C"/>
</dbReference>
<organism evidence="2">
    <name type="scientific">Corethron hystrix</name>
    <dbReference type="NCBI Taxonomy" id="216773"/>
    <lineage>
        <taxon>Eukaryota</taxon>
        <taxon>Sar</taxon>
        <taxon>Stramenopiles</taxon>
        <taxon>Ochrophyta</taxon>
        <taxon>Bacillariophyta</taxon>
        <taxon>Coscinodiscophyceae</taxon>
        <taxon>Corethrophycidae</taxon>
        <taxon>Corethrales</taxon>
        <taxon>Corethraceae</taxon>
        <taxon>Corethron</taxon>
    </lineage>
</organism>
<keyword evidence="1" id="KW-0732">Signal</keyword>
<dbReference type="Pfam" id="PF13911">
    <property type="entry name" value="AhpC-TSA_2"/>
    <property type="match status" value="1"/>
</dbReference>
<feature type="chain" id="PRO_5030784763" evidence="1">
    <location>
        <begin position="23"/>
        <end position="303"/>
    </location>
</feature>
<protein>
    <submittedName>
        <fullName evidence="2">Uncharacterized protein</fullName>
    </submittedName>
</protein>
<accession>A0A7S1BU89</accession>
<evidence type="ECO:0000256" key="1">
    <source>
        <dbReference type="SAM" id="SignalP"/>
    </source>
</evidence>
<dbReference type="AlphaFoldDB" id="A0A7S1BU89"/>
<evidence type="ECO:0000313" key="2">
    <source>
        <dbReference type="EMBL" id="CAD8896968.1"/>
    </source>
</evidence>
<feature type="signal peptide" evidence="1">
    <location>
        <begin position="1"/>
        <end position="22"/>
    </location>
</feature>
<reference evidence="2" key="1">
    <citation type="submission" date="2021-01" db="EMBL/GenBank/DDBJ databases">
        <authorList>
            <person name="Corre E."/>
            <person name="Pelletier E."/>
            <person name="Niang G."/>
            <person name="Scheremetjew M."/>
            <person name="Finn R."/>
            <person name="Kale V."/>
            <person name="Holt S."/>
            <person name="Cochrane G."/>
            <person name="Meng A."/>
            <person name="Brown T."/>
            <person name="Cohen L."/>
        </authorList>
    </citation>
    <scope>NUCLEOTIDE SEQUENCE</scope>
    <source>
        <strain evidence="2">308</strain>
    </source>
</reference>